<keyword evidence="6" id="KW-0067">ATP-binding</keyword>
<dbReference type="InterPro" id="IPR004143">
    <property type="entry name" value="BPL_LPL_catalytic"/>
</dbReference>
<dbReference type="PROSITE" id="PS51733">
    <property type="entry name" value="BPL_LPL_CATALYTIC"/>
    <property type="match status" value="1"/>
</dbReference>
<dbReference type="NCBIfam" id="TIGR00545">
    <property type="entry name" value="lipoyltrans"/>
    <property type="match status" value="1"/>
</dbReference>
<name>A0ABM7WMF2_9ACTN</name>
<feature type="compositionally biased region" description="Low complexity" evidence="8">
    <location>
        <begin position="25"/>
        <end position="44"/>
    </location>
</feature>
<dbReference type="SUPFAM" id="SSF82649">
    <property type="entry name" value="SufE/NifU"/>
    <property type="match status" value="1"/>
</dbReference>
<evidence type="ECO:0000256" key="1">
    <source>
        <dbReference type="ARBA" id="ARBA00005085"/>
    </source>
</evidence>
<dbReference type="RefSeq" id="WP_244386962.1">
    <property type="nucleotide sequence ID" value="NZ_AP025564.1"/>
</dbReference>
<gene>
    <name evidence="10" type="ORF">CE91St30_29270</name>
</gene>
<comment type="catalytic activity">
    <reaction evidence="7">
        <text>L-lysyl-[lipoyl-carrier protein] + (R)-lipoate + ATP = N(6)-[(R)-lipoyl]-L-lysyl-[lipoyl-carrier protein] + AMP + diphosphate + H(+)</text>
        <dbReference type="Rhea" id="RHEA:49288"/>
        <dbReference type="Rhea" id="RHEA-COMP:10500"/>
        <dbReference type="Rhea" id="RHEA-COMP:10502"/>
        <dbReference type="ChEBI" id="CHEBI:15378"/>
        <dbReference type="ChEBI" id="CHEBI:29969"/>
        <dbReference type="ChEBI" id="CHEBI:30616"/>
        <dbReference type="ChEBI" id="CHEBI:33019"/>
        <dbReference type="ChEBI" id="CHEBI:83088"/>
        <dbReference type="ChEBI" id="CHEBI:83099"/>
        <dbReference type="ChEBI" id="CHEBI:456215"/>
        <dbReference type="EC" id="6.3.1.20"/>
    </reaction>
</comment>
<dbReference type="GO" id="GO:0016874">
    <property type="term" value="F:ligase activity"/>
    <property type="evidence" value="ECO:0007669"/>
    <property type="project" value="UniProtKB-KW"/>
</dbReference>
<dbReference type="InterPro" id="IPR045864">
    <property type="entry name" value="aa-tRNA-synth_II/BPL/LPL"/>
</dbReference>
<evidence type="ECO:0000313" key="11">
    <source>
        <dbReference type="Proteomes" id="UP001320544"/>
    </source>
</evidence>
<dbReference type="InterPro" id="IPR019491">
    <property type="entry name" value="Lipoate_protein_ligase_C"/>
</dbReference>
<proteinExistence type="predicted"/>
<comment type="pathway">
    <text evidence="1">Protein modification; protein lipoylation via exogenous pathway; protein N(6)-(lipoyl)lysine from lipoate: step 2/2.</text>
</comment>
<dbReference type="PANTHER" id="PTHR12561:SF3">
    <property type="entry name" value="LIPOYLTRANSFERASE 1, MITOCHONDRIAL"/>
    <property type="match status" value="1"/>
</dbReference>
<evidence type="ECO:0000256" key="6">
    <source>
        <dbReference type="ARBA" id="ARBA00022840"/>
    </source>
</evidence>
<dbReference type="Proteomes" id="UP001320544">
    <property type="component" value="Chromosome"/>
</dbReference>
<dbReference type="InterPro" id="IPR004562">
    <property type="entry name" value="LipoylTrfase_LipoateP_Ligase"/>
</dbReference>
<evidence type="ECO:0000313" key="10">
    <source>
        <dbReference type="EMBL" id="BDE97594.1"/>
    </source>
</evidence>
<keyword evidence="5" id="KW-0547">Nucleotide-binding</keyword>
<evidence type="ECO:0000256" key="8">
    <source>
        <dbReference type="SAM" id="MobiDB-lite"/>
    </source>
</evidence>
<dbReference type="Gene3D" id="3.30.930.10">
    <property type="entry name" value="Bira Bifunctional Protein, Domain 2"/>
    <property type="match status" value="1"/>
</dbReference>
<evidence type="ECO:0000256" key="4">
    <source>
        <dbReference type="ARBA" id="ARBA00022598"/>
    </source>
</evidence>
<organism evidence="10 11">
    <name type="scientific">Raoultibacter timonensis</name>
    <dbReference type="NCBI Taxonomy" id="1907662"/>
    <lineage>
        <taxon>Bacteria</taxon>
        <taxon>Bacillati</taxon>
        <taxon>Actinomycetota</taxon>
        <taxon>Coriobacteriia</taxon>
        <taxon>Eggerthellales</taxon>
        <taxon>Eggerthellaceae</taxon>
        <taxon>Raoultibacter</taxon>
    </lineage>
</organism>
<evidence type="ECO:0000256" key="7">
    <source>
        <dbReference type="ARBA" id="ARBA00048037"/>
    </source>
</evidence>
<protein>
    <recommendedName>
        <fullName evidence="3">lipoate--protein ligase</fullName>
        <ecNumber evidence="3">6.3.1.20</ecNumber>
    </recommendedName>
</protein>
<dbReference type="Gene3D" id="3.30.390.50">
    <property type="entry name" value="CO dehydrogenase flavoprotein, C-terminal domain"/>
    <property type="match status" value="1"/>
</dbReference>
<dbReference type="Pfam" id="PF10437">
    <property type="entry name" value="Lip_prot_lig_C"/>
    <property type="match status" value="1"/>
</dbReference>
<reference evidence="10 11" key="1">
    <citation type="submission" date="2022-01" db="EMBL/GenBank/DDBJ databases">
        <title>Novel bile acid biosynthetic pathways are enriched in the microbiome of centenarians.</title>
        <authorList>
            <person name="Sato Y."/>
            <person name="Atarashi K."/>
            <person name="Plichta R.D."/>
            <person name="Arai Y."/>
            <person name="Sasajima S."/>
            <person name="Kearney M.S."/>
            <person name="Suda W."/>
            <person name="Takeshita K."/>
            <person name="Sasaki T."/>
            <person name="Okamoto S."/>
            <person name="Skelly N.A."/>
            <person name="Okamura Y."/>
            <person name="Vlamakis H."/>
            <person name="Li Y."/>
            <person name="Tanoue T."/>
            <person name="Takei H."/>
            <person name="Nittono H."/>
            <person name="Narushima S."/>
            <person name="Irie J."/>
            <person name="Itoh H."/>
            <person name="Moriya K."/>
            <person name="Sugiura Y."/>
            <person name="Suematsu M."/>
            <person name="Moritoki N."/>
            <person name="Shibata S."/>
            <person name="Littman R.D."/>
            <person name="Fischbach A.M."/>
            <person name="Uwamino Y."/>
            <person name="Inoue T."/>
            <person name="Honda A."/>
            <person name="Hattori M."/>
            <person name="Murai T."/>
            <person name="Xavier J.R."/>
            <person name="Hirose N."/>
            <person name="Honda K."/>
        </authorList>
    </citation>
    <scope>NUCLEOTIDE SEQUENCE [LARGE SCALE GENOMIC DNA]</scope>
    <source>
        <strain evidence="10 11">CE91-St30</strain>
    </source>
</reference>
<feature type="domain" description="BPL/LPL catalytic" evidence="9">
    <location>
        <begin position="77"/>
        <end position="260"/>
    </location>
</feature>
<evidence type="ECO:0000256" key="3">
    <source>
        <dbReference type="ARBA" id="ARBA00012367"/>
    </source>
</evidence>
<comment type="pathway">
    <text evidence="2">Protein modification; protein lipoylation via exogenous pathway; protein N(6)-(lipoyl)lysine from lipoate: step 1/2.</text>
</comment>
<keyword evidence="4 10" id="KW-0436">Ligase</keyword>
<dbReference type="CDD" id="cd16443">
    <property type="entry name" value="LplA"/>
    <property type="match status" value="1"/>
</dbReference>
<feature type="compositionally biased region" description="Low complexity" evidence="8">
    <location>
        <begin position="1"/>
        <end position="12"/>
    </location>
</feature>
<keyword evidence="11" id="KW-1185">Reference proteome</keyword>
<evidence type="ECO:0000256" key="5">
    <source>
        <dbReference type="ARBA" id="ARBA00022741"/>
    </source>
</evidence>
<dbReference type="EC" id="6.3.1.20" evidence="3"/>
<sequence length="378" mass="40812">MASPIAPHAADAAPDETEPTGSGSAAAVPAEPKPPVSRAAAAGRAGANTITPRFLISESTDPYENIATEEALVDAVLPDECILFLWQNENTIVIGRNQNPWKECRIAEFEADGGRIARRLSGGGAVFHDIGNLNFTFVARDGVYDVARYLDIMCGAVRSFDLGARVSGRNDATVDGAKFSGNAFFRSGSKRCHHGTLMIDVDMGKLARYLQPDPKKLAAKGVDSVRSRVVNLAALNTRITVETLSIALIEALSESFGSAAQPLDADRFDPADVARRRERFASDAWRLGHTAPFTHALDERFAWGNLDVEVLVEKGAIANARIFSDALDAEYIGRLGEALIGCPYEFSAIERHLEALEAETDAQRAMRADCIALFRSSF</sequence>
<dbReference type="Pfam" id="PF21948">
    <property type="entry name" value="LplA-B_cat"/>
    <property type="match status" value="1"/>
</dbReference>
<evidence type="ECO:0000256" key="2">
    <source>
        <dbReference type="ARBA" id="ARBA00005124"/>
    </source>
</evidence>
<feature type="region of interest" description="Disordered" evidence="8">
    <location>
        <begin position="1"/>
        <end position="44"/>
    </location>
</feature>
<dbReference type="EMBL" id="AP025564">
    <property type="protein sequence ID" value="BDE97594.1"/>
    <property type="molecule type" value="Genomic_DNA"/>
</dbReference>
<dbReference type="PANTHER" id="PTHR12561">
    <property type="entry name" value="LIPOATE-PROTEIN LIGASE"/>
    <property type="match status" value="1"/>
</dbReference>
<dbReference type="SUPFAM" id="SSF55681">
    <property type="entry name" value="Class II aaRS and biotin synthetases"/>
    <property type="match status" value="1"/>
</dbReference>
<evidence type="ECO:0000259" key="9">
    <source>
        <dbReference type="PROSITE" id="PS51733"/>
    </source>
</evidence>
<accession>A0ABM7WMF2</accession>